<sequence length="152" mass="17088">MAQYLDSNGTPNNLLNIGPNQSQLSHDPKQSPSPIRILLPAELRKVPARRHTKPGRKQLDQKAHDRGPQKQPQQRVTRDGTRLEIPLQIARIQKSYAHQEPGPCKQPQLLPRKRRRFCGVLVGVPGSFVDSDDSNLLSRIVGSLFVIIARIE</sequence>
<evidence type="ECO:0000256" key="1">
    <source>
        <dbReference type="SAM" id="MobiDB-lite"/>
    </source>
</evidence>
<comment type="caution">
    <text evidence="2">The sequence shown here is derived from an EMBL/GenBank/DDBJ whole genome shotgun (WGS) entry which is preliminary data.</text>
</comment>
<evidence type="ECO:0000313" key="3">
    <source>
        <dbReference type="Proteomes" id="UP001632038"/>
    </source>
</evidence>
<feature type="compositionally biased region" description="Basic and acidic residues" evidence="1">
    <location>
        <begin position="57"/>
        <end position="68"/>
    </location>
</feature>
<feature type="compositionally biased region" description="Basic residues" evidence="1">
    <location>
        <begin position="46"/>
        <end position="56"/>
    </location>
</feature>
<gene>
    <name evidence="2" type="ORF">CASFOL_038770</name>
</gene>
<name>A0ABD3BKS3_9LAMI</name>
<organism evidence="2 3">
    <name type="scientific">Castilleja foliolosa</name>
    <dbReference type="NCBI Taxonomy" id="1961234"/>
    <lineage>
        <taxon>Eukaryota</taxon>
        <taxon>Viridiplantae</taxon>
        <taxon>Streptophyta</taxon>
        <taxon>Embryophyta</taxon>
        <taxon>Tracheophyta</taxon>
        <taxon>Spermatophyta</taxon>
        <taxon>Magnoliopsida</taxon>
        <taxon>eudicotyledons</taxon>
        <taxon>Gunneridae</taxon>
        <taxon>Pentapetalae</taxon>
        <taxon>asterids</taxon>
        <taxon>lamiids</taxon>
        <taxon>Lamiales</taxon>
        <taxon>Orobanchaceae</taxon>
        <taxon>Pedicularideae</taxon>
        <taxon>Castillejinae</taxon>
        <taxon>Castilleja</taxon>
    </lineage>
</organism>
<dbReference type="AlphaFoldDB" id="A0ABD3BKS3"/>
<dbReference type="EMBL" id="JAVIJP010000082">
    <property type="protein sequence ID" value="KAL3617357.1"/>
    <property type="molecule type" value="Genomic_DNA"/>
</dbReference>
<evidence type="ECO:0000313" key="2">
    <source>
        <dbReference type="EMBL" id="KAL3617357.1"/>
    </source>
</evidence>
<feature type="compositionally biased region" description="Polar residues" evidence="1">
    <location>
        <begin position="1"/>
        <end position="33"/>
    </location>
</feature>
<dbReference type="Proteomes" id="UP001632038">
    <property type="component" value="Unassembled WGS sequence"/>
</dbReference>
<accession>A0ABD3BKS3</accession>
<keyword evidence="3" id="KW-1185">Reference proteome</keyword>
<feature type="region of interest" description="Disordered" evidence="1">
    <location>
        <begin position="1"/>
        <end position="82"/>
    </location>
</feature>
<protein>
    <submittedName>
        <fullName evidence="2">Uncharacterized protein</fullName>
    </submittedName>
</protein>
<reference evidence="3" key="1">
    <citation type="journal article" date="2024" name="IScience">
        <title>Strigolactones Initiate the Formation of Haustorium-like Structures in Castilleja.</title>
        <authorList>
            <person name="Buerger M."/>
            <person name="Peterson D."/>
            <person name="Chory J."/>
        </authorList>
    </citation>
    <scope>NUCLEOTIDE SEQUENCE [LARGE SCALE GENOMIC DNA]</scope>
</reference>
<proteinExistence type="predicted"/>